<gene>
    <name evidence="9" type="primary">MED15</name>
</gene>
<evidence type="ECO:0000313" key="15">
    <source>
        <dbReference type="WBParaSite" id="PSAMB.scaffold2765size21422.g19205.t2"/>
    </source>
</evidence>
<proteinExistence type="inferred from homology"/>
<evidence type="ECO:0000256" key="7">
    <source>
        <dbReference type="ARBA" id="ARBA00023242"/>
    </source>
</evidence>
<feature type="domain" description="ARC105/Med15 mediator subunit C-terminal" evidence="13">
    <location>
        <begin position="651"/>
        <end position="758"/>
    </location>
</feature>
<evidence type="ECO:0000256" key="10">
    <source>
        <dbReference type="SAM" id="MobiDB-lite"/>
    </source>
</evidence>
<dbReference type="WBParaSite" id="PSAMB.scaffold2765size21422.g19205.t2">
    <property type="protein sequence ID" value="PSAMB.scaffold2765size21422.g19205.t2"/>
    <property type="gene ID" value="PSAMB.scaffold2765size21422.g19205"/>
</dbReference>
<feature type="region of interest" description="Disordered" evidence="10">
    <location>
        <begin position="355"/>
        <end position="381"/>
    </location>
</feature>
<dbReference type="Pfam" id="PF21538">
    <property type="entry name" value="Med15_M"/>
    <property type="match status" value="1"/>
</dbReference>
<keyword evidence="6 9" id="KW-0804">Transcription</keyword>
<feature type="region of interest" description="Disordered" evidence="10">
    <location>
        <begin position="287"/>
        <end position="313"/>
    </location>
</feature>
<sequence>MREKRRLAFVDPFYSSMGDDDWPSQKFRDHVIHRLEPELARNRQNAPNLPVPGDARQVEEYVFQKCCSKDEYMRTIAKVINAINCNSKSPTVPTVLQNQFQQAQPYRPQIPPDPQPTSSMHQRHSSGGVMSPPDVKPLIAHQQQQPSSVMNQAPPLGQPPPMLSMGAQQIVGHQQVQPQQLSPQPQLFGIQPQMGVQSTGLIQTMNGPMIPQHQMSTQQPMMANRSPMVQQQLQPPGFGGSGPMRPNQQDLIQLFNSLSKDERNRIAAAEPAQRDQILRQIWQMQHNNRSPQQSSPQPMMFSGGGSPSFGNQPRPANQMYHQQPMPQQNQLMQQQQSFPGQSFMMDSSLGMDQQMMGPSSHMQQQQPMMQPSTSHSTGGMGSGSVLESLINAPQFGSAAPNLNPRQNSTHLMQQQQGMQHQGMGMMDIQTQDAPSLPMSDDMMYTTKLRQLRHFCEPLRLRAQQFRVDCNEDAANKLETMLGVLEGRRVVALAYLQRIEKWLQDKSGVLQQQQQQQQQQQPQPTPHQPLVDAVNASLLMNGDSNAGSSYMAKQEPYSFIDTSWQSNSMQTMPVNHISPMHQMQQQQPQQQQPNNIYGAPPSAPDSGSSLHSGVDEFSGIDDFLPTPMEAMLGGSGGGGGFGGGMNDPVVLCEVARRELASLTDRFLVDADTEQPLGNTAAVIVKCGLRRADLSQVPPLRLVVPRSYPHGNVSVDRAALDLDSFFFDDLQNVIHDRLAKHNGLRSITDFLETWEATVHQYYVGQSTFEDLFSSSNTNFDDILA</sequence>
<dbReference type="InterPro" id="IPR048386">
    <property type="entry name" value="Med15_C"/>
</dbReference>
<evidence type="ECO:0000313" key="14">
    <source>
        <dbReference type="Proteomes" id="UP000887566"/>
    </source>
</evidence>
<feature type="compositionally biased region" description="Low complexity" evidence="10">
    <location>
        <begin position="578"/>
        <end position="608"/>
    </location>
</feature>
<evidence type="ECO:0000259" key="13">
    <source>
        <dbReference type="Pfam" id="PF21539"/>
    </source>
</evidence>
<dbReference type="GO" id="GO:0005634">
    <property type="term" value="C:nucleus"/>
    <property type="evidence" value="ECO:0007669"/>
    <property type="project" value="UniProtKB-SubCell"/>
</dbReference>
<evidence type="ECO:0000256" key="8">
    <source>
        <dbReference type="ARBA" id="ARBA00032016"/>
    </source>
</evidence>
<comment type="subcellular location">
    <subcellularLocation>
        <location evidence="1 9">Nucleus</location>
    </subcellularLocation>
</comment>
<evidence type="ECO:0000259" key="11">
    <source>
        <dbReference type="Pfam" id="PF09606"/>
    </source>
</evidence>
<dbReference type="InterPro" id="IPR019087">
    <property type="entry name" value="Med15_N"/>
</dbReference>
<dbReference type="FunFam" id="1.10.246.20:FF:000006">
    <property type="entry name" value="Mediator of RNA polymerase II transcription subunit 15"/>
    <property type="match status" value="1"/>
</dbReference>
<comment type="subunit">
    <text evidence="9">Component of the Mediator complex.</text>
</comment>
<protein>
    <recommendedName>
        <fullName evidence="3 9">Mediator of RNA polymerase II transcription subunit 15</fullName>
    </recommendedName>
    <alternativeName>
        <fullName evidence="8 9">Mediator complex subunit 15</fullName>
    </alternativeName>
</protein>
<keyword evidence="5 9" id="KW-0010">Activator</keyword>
<organism evidence="14 15">
    <name type="scientific">Plectus sambesii</name>
    <dbReference type="NCBI Taxonomy" id="2011161"/>
    <lineage>
        <taxon>Eukaryota</taxon>
        <taxon>Metazoa</taxon>
        <taxon>Ecdysozoa</taxon>
        <taxon>Nematoda</taxon>
        <taxon>Chromadorea</taxon>
        <taxon>Plectida</taxon>
        <taxon>Plectina</taxon>
        <taxon>Plectoidea</taxon>
        <taxon>Plectidae</taxon>
        <taxon>Plectus</taxon>
    </lineage>
</organism>
<feature type="region of interest" description="Disordered" evidence="10">
    <location>
        <begin position="578"/>
        <end position="610"/>
    </location>
</feature>
<evidence type="ECO:0000256" key="4">
    <source>
        <dbReference type="ARBA" id="ARBA00023015"/>
    </source>
</evidence>
<dbReference type="AlphaFoldDB" id="A0A914W0D5"/>
<evidence type="ECO:0000256" key="9">
    <source>
        <dbReference type="RuleBase" id="RU364148"/>
    </source>
</evidence>
<dbReference type="Pfam" id="PF21539">
    <property type="entry name" value="Med15_C"/>
    <property type="match status" value="1"/>
</dbReference>
<comment type="function">
    <text evidence="9">Component of the Mediator complex, a coactivator involved in the regulated transcription of nearly all RNA polymerase II-dependent genes. Mediator functions as a bridge to convey information from gene-specific regulatory proteins to the basal RNA polymerase II transcription machinery. Mediator is recruited to promoters by direct interactions with regulatory proteins and serves as a scaffold for the assembly of a functional preinitiation complex with RNA polymerase II and the general transcription factors.</text>
</comment>
<keyword evidence="7 9" id="KW-0539">Nucleus</keyword>
<feature type="region of interest" description="Disordered" evidence="10">
    <location>
        <begin position="107"/>
        <end position="131"/>
    </location>
</feature>
<evidence type="ECO:0000256" key="1">
    <source>
        <dbReference type="ARBA" id="ARBA00004123"/>
    </source>
</evidence>
<comment type="similarity">
    <text evidence="2 9">Belongs to the Mediator complex subunit 15 family.</text>
</comment>
<evidence type="ECO:0000256" key="3">
    <source>
        <dbReference type="ARBA" id="ARBA00019613"/>
    </source>
</evidence>
<dbReference type="Pfam" id="PF09606">
    <property type="entry name" value="Med15_N"/>
    <property type="match status" value="1"/>
</dbReference>
<accession>A0A914W0D5</accession>
<name>A0A914W0D5_9BILA</name>
<dbReference type="GO" id="GO:0006355">
    <property type="term" value="P:regulation of DNA-templated transcription"/>
    <property type="evidence" value="ECO:0007669"/>
    <property type="project" value="InterPro"/>
</dbReference>
<dbReference type="Gene3D" id="1.10.246.20">
    <property type="entry name" value="Coactivator CBP, KIX domain"/>
    <property type="match status" value="1"/>
</dbReference>
<dbReference type="GO" id="GO:0003712">
    <property type="term" value="F:transcription coregulator activity"/>
    <property type="evidence" value="ECO:0007669"/>
    <property type="project" value="InterPro"/>
</dbReference>
<reference evidence="15" key="1">
    <citation type="submission" date="2022-11" db="UniProtKB">
        <authorList>
            <consortium name="WormBaseParasite"/>
        </authorList>
    </citation>
    <scope>IDENTIFICATION</scope>
</reference>
<keyword evidence="4 9" id="KW-0805">Transcription regulation</keyword>
<dbReference type="InterPro" id="IPR048385">
    <property type="entry name" value="Med15_central"/>
</dbReference>
<feature type="domain" description="Mediator of RNA polymerase II transcription subunit 15 N-terminal" evidence="11">
    <location>
        <begin position="19"/>
        <end position="92"/>
    </location>
</feature>
<feature type="domain" description="ARC105/Med15 mediator subunit central" evidence="12">
    <location>
        <begin position="440"/>
        <end position="537"/>
    </location>
</feature>
<evidence type="ECO:0000256" key="2">
    <source>
        <dbReference type="ARBA" id="ARBA00009807"/>
    </source>
</evidence>
<feature type="compositionally biased region" description="Low complexity" evidence="10">
    <location>
        <begin position="355"/>
        <end position="377"/>
    </location>
</feature>
<evidence type="ECO:0000259" key="12">
    <source>
        <dbReference type="Pfam" id="PF21538"/>
    </source>
</evidence>
<dbReference type="Proteomes" id="UP000887566">
    <property type="component" value="Unplaced"/>
</dbReference>
<dbReference type="InterPro" id="IPR036529">
    <property type="entry name" value="KIX_dom_sf"/>
</dbReference>
<keyword evidence="14" id="KW-1185">Reference proteome</keyword>
<evidence type="ECO:0000256" key="5">
    <source>
        <dbReference type="ARBA" id="ARBA00023159"/>
    </source>
</evidence>
<evidence type="ECO:0000256" key="6">
    <source>
        <dbReference type="ARBA" id="ARBA00023163"/>
    </source>
</evidence>